<protein>
    <submittedName>
        <fullName evidence="1">Uncharacterized protein</fullName>
    </submittedName>
</protein>
<reference evidence="1" key="1">
    <citation type="submission" date="2020-04" db="EMBL/GenBank/DDBJ databases">
        <authorList>
            <person name="Chiriac C."/>
            <person name="Salcher M."/>
            <person name="Ghai R."/>
            <person name="Kavagutti S V."/>
        </authorList>
    </citation>
    <scope>NUCLEOTIDE SEQUENCE</scope>
</reference>
<name>A0A6J5N575_9CAUD</name>
<dbReference type="EMBL" id="LR796547">
    <property type="protein sequence ID" value="CAB4150889.1"/>
    <property type="molecule type" value="Genomic_DNA"/>
</dbReference>
<accession>A0A6J5N575</accession>
<gene>
    <name evidence="1" type="ORF">UFOVP577_52</name>
</gene>
<sequence>MALIDKVLPGYVATLWMQADPTPTALTDAQLATWADQVEDIVGTVAGGTGTTGMLVPVEAIPAFGADDASAAYSIAGARTGAKITTQNQVTSMTITSAWNPASAAQLQIRDDGYSGSIIRTYVVAVYDGTDTVAYAFNARVGGLQWDMAPNAEGKFMFTIHPVGGNSYGWSTNT</sequence>
<organism evidence="1">
    <name type="scientific">uncultured Caudovirales phage</name>
    <dbReference type="NCBI Taxonomy" id="2100421"/>
    <lineage>
        <taxon>Viruses</taxon>
        <taxon>Duplodnaviria</taxon>
        <taxon>Heunggongvirae</taxon>
        <taxon>Uroviricota</taxon>
        <taxon>Caudoviricetes</taxon>
        <taxon>Peduoviridae</taxon>
        <taxon>Maltschvirus</taxon>
        <taxon>Maltschvirus maltsch</taxon>
    </lineage>
</organism>
<proteinExistence type="predicted"/>
<evidence type="ECO:0000313" key="1">
    <source>
        <dbReference type="EMBL" id="CAB4150889.1"/>
    </source>
</evidence>